<dbReference type="Proteomes" id="UP000054248">
    <property type="component" value="Unassembled WGS sequence"/>
</dbReference>
<reference evidence="3" key="2">
    <citation type="submission" date="2015-01" db="EMBL/GenBank/DDBJ databases">
        <title>Evolutionary Origins and Diversification of the Mycorrhizal Mutualists.</title>
        <authorList>
            <consortium name="DOE Joint Genome Institute"/>
            <consortium name="Mycorrhizal Genomics Consortium"/>
            <person name="Kohler A."/>
            <person name="Kuo A."/>
            <person name="Nagy L.G."/>
            <person name="Floudas D."/>
            <person name="Copeland A."/>
            <person name="Barry K.W."/>
            <person name="Cichocki N."/>
            <person name="Veneault-Fourrey C."/>
            <person name="LaButti K."/>
            <person name="Lindquist E.A."/>
            <person name="Lipzen A."/>
            <person name="Lundell T."/>
            <person name="Morin E."/>
            <person name="Murat C."/>
            <person name="Riley R."/>
            <person name="Ohm R."/>
            <person name="Sun H."/>
            <person name="Tunlid A."/>
            <person name="Henrissat B."/>
            <person name="Grigoriev I.V."/>
            <person name="Hibbett D.S."/>
            <person name="Martin F."/>
        </authorList>
    </citation>
    <scope>NUCLEOTIDE SEQUENCE [LARGE SCALE GENOMIC DNA]</scope>
    <source>
        <strain evidence="3">MUT 4182</strain>
    </source>
</reference>
<dbReference type="HOGENOM" id="CLU_1850033_0_0_1"/>
<dbReference type="OrthoDB" id="2348945at2759"/>
<dbReference type="STRING" id="1051891.A0A0C3QA93"/>
<feature type="compositionally biased region" description="Polar residues" evidence="1">
    <location>
        <begin position="81"/>
        <end position="91"/>
    </location>
</feature>
<accession>A0A0C3QA93</accession>
<reference evidence="2 3" key="1">
    <citation type="submission" date="2014-04" db="EMBL/GenBank/DDBJ databases">
        <authorList>
            <consortium name="DOE Joint Genome Institute"/>
            <person name="Kuo A."/>
            <person name="Girlanda M."/>
            <person name="Perotto S."/>
            <person name="Kohler A."/>
            <person name="Nagy L.G."/>
            <person name="Floudas D."/>
            <person name="Copeland A."/>
            <person name="Barry K.W."/>
            <person name="Cichocki N."/>
            <person name="Veneault-Fourrey C."/>
            <person name="LaButti K."/>
            <person name="Lindquist E.A."/>
            <person name="Lipzen A."/>
            <person name="Lundell T."/>
            <person name="Morin E."/>
            <person name="Murat C."/>
            <person name="Sun H."/>
            <person name="Tunlid A."/>
            <person name="Henrissat B."/>
            <person name="Grigoriev I.V."/>
            <person name="Hibbett D.S."/>
            <person name="Martin F."/>
            <person name="Nordberg H.P."/>
            <person name="Cantor M.N."/>
            <person name="Hua S.X."/>
        </authorList>
    </citation>
    <scope>NUCLEOTIDE SEQUENCE [LARGE SCALE GENOMIC DNA]</scope>
    <source>
        <strain evidence="2 3">MUT 4182</strain>
    </source>
</reference>
<gene>
    <name evidence="2" type="ORF">M407DRAFT_80044</name>
</gene>
<evidence type="ECO:0000313" key="2">
    <source>
        <dbReference type="EMBL" id="KIO21731.1"/>
    </source>
</evidence>
<feature type="compositionally biased region" description="Polar residues" evidence="1">
    <location>
        <begin position="1"/>
        <end position="19"/>
    </location>
</feature>
<sequence length="139" mass="15136">MQQRPSTSSSLSGAITTPAVNAPQPPSSNPAYPHSAVATSQPTTQLPQPSSIVTSVPSRSNVQSTHGAWSDEETERLKTLAEQSKSRTSNGDIDWDWTVDQFGETRTRHQILIKATNLGLKATSTHPSRLRKRLSMQNT</sequence>
<keyword evidence="3" id="KW-1185">Reference proteome</keyword>
<evidence type="ECO:0008006" key="4">
    <source>
        <dbReference type="Google" id="ProtNLM"/>
    </source>
</evidence>
<protein>
    <recommendedName>
        <fullName evidence="4">Myb-like domain-containing protein</fullName>
    </recommendedName>
</protein>
<organism evidence="2 3">
    <name type="scientific">Tulasnella calospora MUT 4182</name>
    <dbReference type="NCBI Taxonomy" id="1051891"/>
    <lineage>
        <taxon>Eukaryota</taxon>
        <taxon>Fungi</taxon>
        <taxon>Dikarya</taxon>
        <taxon>Basidiomycota</taxon>
        <taxon>Agaricomycotina</taxon>
        <taxon>Agaricomycetes</taxon>
        <taxon>Cantharellales</taxon>
        <taxon>Tulasnellaceae</taxon>
        <taxon>Tulasnella</taxon>
    </lineage>
</organism>
<dbReference type="EMBL" id="KN823130">
    <property type="protein sequence ID" value="KIO21731.1"/>
    <property type="molecule type" value="Genomic_DNA"/>
</dbReference>
<feature type="non-terminal residue" evidence="2">
    <location>
        <position position="139"/>
    </location>
</feature>
<evidence type="ECO:0000313" key="3">
    <source>
        <dbReference type="Proteomes" id="UP000054248"/>
    </source>
</evidence>
<proteinExistence type="predicted"/>
<dbReference type="AlphaFoldDB" id="A0A0C3QA93"/>
<feature type="compositionally biased region" description="Polar residues" evidence="1">
    <location>
        <begin position="37"/>
        <end position="67"/>
    </location>
</feature>
<name>A0A0C3QA93_9AGAM</name>
<feature type="region of interest" description="Disordered" evidence="1">
    <location>
        <begin position="1"/>
        <end position="94"/>
    </location>
</feature>
<evidence type="ECO:0000256" key="1">
    <source>
        <dbReference type="SAM" id="MobiDB-lite"/>
    </source>
</evidence>